<keyword evidence="3" id="KW-1185">Reference proteome</keyword>
<evidence type="ECO:0000256" key="1">
    <source>
        <dbReference type="SAM" id="MobiDB-lite"/>
    </source>
</evidence>
<dbReference type="EMBL" id="JAKROA010000001">
    <property type="protein sequence ID" value="KAL5112302.1"/>
    <property type="molecule type" value="Genomic_DNA"/>
</dbReference>
<proteinExistence type="predicted"/>
<name>A0ABR4QRI8_9CEST</name>
<evidence type="ECO:0000313" key="3">
    <source>
        <dbReference type="Proteomes" id="UP001651158"/>
    </source>
</evidence>
<evidence type="ECO:0000313" key="2">
    <source>
        <dbReference type="EMBL" id="KAL5112302.1"/>
    </source>
</evidence>
<feature type="compositionally biased region" description="Polar residues" evidence="1">
    <location>
        <begin position="1"/>
        <end position="14"/>
    </location>
</feature>
<protein>
    <submittedName>
        <fullName evidence="2">Uncharacterized protein</fullName>
    </submittedName>
</protein>
<sequence>MGLNSQVLRFQSSQKTEENHNLSLRGVKLQDKGKMMSPLISDTPRLLGQRRDLGNSFHINGYAISHRTGS</sequence>
<feature type="region of interest" description="Disordered" evidence="1">
    <location>
        <begin position="1"/>
        <end position="29"/>
    </location>
</feature>
<dbReference type="Proteomes" id="UP001651158">
    <property type="component" value="Unassembled WGS sequence"/>
</dbReference>
<accession>A0ABR4QRI8</accession>
<organism evidence="2 3">
    <name type="scientific">Taenia crassiceps</name>
    <dbReference type="NCBI Taxonomy" id="6207"/>
    <lineage>
        <taxon>Eukaryota</taxon>
        <taxon>Metazoa</taxon>
        <taxon>Spiralia</taxon>
        <taxon>Lophotrochozoa</taxon>
        <taxon>Platyhelminthes</taxon>
        <taxon>Cestoda</taxon>
        <taxon>Eucestoda</taxon>
        <taxon>Cyclophyllidea</taxon>
        <taxon>Taeniidae</taxon>
        <taxon>Taenia</taxon>
    </lineage>
</organism>
<gene>
    <name evidence="2" type="ORF">TcWFU_006367</name>
</gene>
<comment type="caution">
    <text evidence="2">The sequence shown here is derived from an EMBL/GenBank/DDBJ whole genome shotgun (WGS) entry which is preliminary data.</text>
</comment>
<reference evidence="2 3" key="1">
    <citation type="journal article" date="2022" name="Front. Cell. Infect. Microbiol.">
        <title>The Genomes of Two Strains of Taenia crassiceps the Animal Model for the Study of Human Cysticercosis.</title>
        <authorList>
            <person name="Bobes R.J."/>
            <person name="Estrada K."/>
            <person name="Rios-Valencia D.G."/>
            <person name="Calderon-Gallegos A."/>
            <person name="de la Torre P."/>
            <person name="Carrero J.C."/>
            <person name="Sanchez-Flores A."/>
            <person name="Laclette J.P."/>
        </authorList>
    </citation>
    <scope>NUCLEOTIDE SEQUENCE [LARGE SCALE GENOMIC DNA]</scope>
    <source>
        <strain evidence="2">WFUcys</strain>
    </source>
</reference>